<dbReference type="STRING" id="1353528.DT23_04760"/>
<reference evidence="1 2" key="1">
    <citation type="journal article" date="2015" name="Antonie Van Leeuwenhoek">
        <title>Thioclava indica sp. nov., isolated from surface seawater of the Indian Ocean.</title>
        <authorList>
            <person name="Liu Y."/>
            <person name="Lai Q."/>
            <person name="Du J."/>
            <person name="Xu H."/>
            <person name="Jiang L."/>
            <person name="Shao Z."/>
        </authorList>
    </citation>
    <scope>NUCLEOTIDE SEQUENCE [LARGE SCALE GENOMIC DNA]</scope>
    <source>
        <strain evidence="1 2">DT23-4</strain>
    </source>
</reference>
<dbReference type="OrthoDB" id="4954742at2"/>
<dbReference type="eggNOG" id="COG3709">
    <property type="taxonomic scope" value="Bacteria"/>
</dbReference>
<name>A0A074JP24_9RHOB</name>
<evidence type="ECO:0000313" key="2">
    <source>
        <dbReference type="Proteomes" id="UP000027471"/>
    </source>
</evidence>
<dbReference type="Gene3D" id="3.90.1140.10">
    <property type="entry name" value="Cyclic phosphodiesterase"/>
    <property type="match status" value="1"/>
</dbReference>
<organism evidence="1 2">
    <name type="scientific">Thioclava indica</name>
    <dbReference type="NCBI Taxonomy" id="1353528"/>
    <lineage>
        <taxon>Bacteria</taxon>
        <taxon>Pseudomonadati</taxon>
        <taxon>Pseudomonadota</taxon>
        <taxon>Alphaproteobacteria</taxon>
        <taxon>Rhodobacterales</taxon>
        <taxon>Paracoccaceae</taxon>
        <taxon>Thioclava</taxon>
    </lineage>
</organism>
<protein>
    <recommendedName>
        <fullName evidence="3">Phosphonate metabolism protein</fullName>
    </recommendedName>
</protein>
<comment type="caution">
    <text evidence="1">The sequence shown here is derived from an EMBL/GenBank/DDBJ whole genome shotgun (WGS) entry which is preliminary data.</text>
</comment>
<keyword evidence="2" id="KW-1185">Reference proteome</keyword>
<dbReference type="RefSeq" id="WP_038131572.1">
    <property type="nucleotide sequence ID" value="NZ_AUNB01000040.1"/>
</dbReference>
<evidence type="ECO:0000313" key="1">
    <source>
        <dbReference type="EMBL" id="KEO57383.1"/>
    </source>
</evidence>
<accession>A0A074JP24</accession>
<dbReference type="InterPro" id="IPR009389">
    <property type="entry name" value="DUF1045"/>
</dbReference>
<proteinExistence type="predicted"/>
<dbReference type="EMBL" id="AUNB01000040">
    <property type="protein sequence ID" value="KEO57383.1"/>
    <property type="molecule type" value="Genomic_DNA"/>
</dbReference>
<dbReference type="PIRSF" id="PIRSF033328">
    <property type="entry name" value="Phest_Mll4975"/>
    <property type="match status" value="1"/>
</dbReference>
<sequence>MTEFQRYAIYHAPRAPGLAKAGAHWLGWDAAAGIACAHPKLDGLPRPLADLTEAPRKYGFHATIKAPFALAAGVSHKDVRAELAGLAQDLAPLDLAGLEVAALGDFLALRPIGDVRALQAMAARVVEALDPFRAPLTPAQRAKRNPDRLNARQCDLLARFGYPYVLEQYQMHMTLSGALSKADRDALLPIAQAYFAPHLTRPHPIADLCLFGEARDGRFHLIHRFTLGATI</sequence>
<dbReference type="Pfam" id="PF06299">
    <property type="entry name" value="DUF1045"/>
    <property type="match status" value="1"/>
</dbReference>
<dbReference type="NCBIfam" id="TIGR03223">
    <property type="entry name" value="Phn_opern_protn"/>
    <property type="match status" value="1"/>
</dbReference>
<gene>
    <name evidence="1" type="ORF">DT23_04760</name>
</gene>
<dbReference type="Proteomes" id="UP000027471">
    <property type="component" value="Unassembled WGS sequence"/>
</dbReference>
<evidence type="ECO:0008006" key="3">
    <source>
        <dbReference type="Google" id="ProtNLM"/>
    </source>
</evidence>
<dbReference type="AlphaFoldDB" id="A0A074JP24"/>